<feature type="compositionally biased region" description="Polar residues" evidence="1">
    <location>
        <begin position="352"/>
        <end position="366"/>
    </location>
</feature>
<feature type="compositionally biased region" description="Basic and acidic residues" evidence="1">
    <location>
        <begin position="341"/>
        <end position="350"/>
    </location>
</feature>
<evidence type="ECO:0000313" key="2">
    <source>
        <dbReference type="EMBL" id="SLM26274.1"/>
    </source>
</evidence>
<organism evidence="2 3">
    <name type="scientific">Stenotrophomonas indicatrix</name>
    <dbReference type="NCBI Taxonomy" id="2045451"/>
    <lineage>
        <taxon>Bacteria</taxon>
        <taxon>Pseudomonadati</taxon>
        <taxon>Pseudomonadota</taxon>
        <taxon>Gammaproteobacteria</taxon>
        <taxon>Lysobacterales</taxon>
        <taxon>Lysobacteraceae</taxon>
        <taxon>Stenotrophomonas</taxon>
    </lineage>
</organism>
<dbReference type="AlphaFoldDB" id="A0A1W1H458"/>
<evidence type="ECO:0000256" key="1">
    <source>
        <dbReference type="SAM" id="MobiDB-lite"/>
    </source>
</evidence>
<sequence>MDKPRYTVEIVIAAPGTPLMDPKTGRQEVLDGVPQTSSPGHMFYVLHASGEPAKSFGFAPKVHGSINGPGDIMPDDADVYKDPRYTRTLEISEEQYKKLEAFGSDPEKFGFSKHYEDVRHNCVDFTWEALNHAGIERKRSIDVNAFGGPAGQLFPDVRIPLDSKGAGKDGFRPLRNIHGVDSIEPPFPNSDLNRTKTNPMPERTWKHRLLSENDDIGERSGERLANDARVPGDTLHPLDQRVRAALGDAAERQGLPPGQQPELLAGHLTRLAVQGGYTERDTLQVAFSSGSAVDSPGYVFLQRTGDTASPDPAANRQRLSLADAQQGTVEEVYQQASVQHQGRESSRVAQEDQLQQQTQHAQPRMG</sequence>
<name>A0A1W1H458_9GAMM</name>
<evidence type="ECO:0000313" key="3">
    <source>
        <dbReference type="Proteomes" id="UP000191133"/>
    </source>
</evidence>
<dbReference type="Proteomes" id="UP000191133">
    <property type="component" value="Unassembled WGS sequence"/>
</dbReference>
<gene>
    <name evidence="2" type="ORF">SAMN04488690_4036</name>
</gene>
<accession>A0A1W1H458</accession>
<reference evidence="3" key="1">
    <citation type="submission" date="2016-10" db="EMBL/GenBank/DDBJ databases">
        <authorList>
            <person name="Varghese N."/>
        </authorList>
    </citation>
    <scope>NUCLEOTIDE SEQUENCE [LARGE SCALE GENOMIC DNA]</scope>
    <source>
        <strain evidence="3">92MFCol6.1</strain>
    </source>
</reference>
<feature type="region of interest" description="Disordered" evidence="1">
    <location>
        <begin position="334"/>
        <end position="366"/>
    </location>
</feature>
<proteinExistence type="predicted"/>
<dbReference type="EMBL" id="FWEU01000007">
    <property type="protein sequence ID" value="SLM26274.1"/>
    <property type="molecule type" value="Genomic_DNA"/>
</dbReference>
<feature type="region of interest" description="Disordered" evidence="1">
    <location>
        <begin position="176"/>
        <end position="200"/>
    </location>
</feature>
<dbReference type="RefSeq" id="WP_080150678.1">
    <property type="nucleotide sequence ID" value="NZ_FWEU01000007.1"/>
</dbReference>
<protein>
    <submittedName>
        <fullName evidence="2">Uncharacterized protein</fullName>
    </submittedName>
</protein>